<dbReference type="InterPro" id="IPR013517">
    <property type="entry name" value="FG-GAP"/>
</dbReference>
<proteinExistence type="predicted"/>
<dbReference type="InterPro" id="IPR028994">
    <property type="entry name" value="Integrin_alpha_N"/>
</dbReference>
<dbReference type="eggNOG" id="COG0457">
    <property type="taxonomic scope" value="Bacteria"/>
</dbReference>
<dbReference type="Gene3D" id="2.130.10.130">
    <property type="entry name" value="Integrin alpha, N-terminal"/>
    <property type="match status" value="2"/>
</dbReference>
<keyword evidence="4" id="KW-1185">Reference proteome</keyword>
<organism evidence="3 4">
    <name type="scientific">Chthonomonas calidirosea (strain DSM 23976 / ICMP 18418 / T49)</name>
    <dbReference type="NCBI Taxonomy" id="1303518"/>
    <lineage>
        <taxon>Bacteria</taxon>
        <taxon>Bacillati</taxon>
        <taxon>Armatimonadota</taxon>
        <taxon>Chthonomonadia</taxon>
        <taxon>Chthonomonadales</taxon>
        <taxon>Chthonomonadaceae</taxon>
        <taxon>Chthonomonas</taxon>
    </lineage>
</organism>
<dbReference type="SUPFAM" id="SSF69318">
    <property type="entry name" value="Integrin alpha N-terminal domain"/>
    <property type="match status" value="1"/>
</dbReference>
<accession>S0EWT2</accession>
<dbReference type="PATRIC" id="fig|1303518.3.peg.2682"/>
<dbReference type="HOGENOM" id="CLU_017657_0_0_0"/>
<dbReference type="InterPro" id="IPR011519">
    <property type="entry name" value="UnbV_ASPIC"/>
</dbReference>
<evidence type="ECO:0000313" key="4">
    <source>
        <dbReference type="Proteomes" id="UP000014227"/>
    </source>
</evidence>
<evidence type="ECO:0000259" key="2">
    <source>
        <dbReference type="Pfam" id="PF07593"/>
    </source>
</evidence>
<keyword evidence="1" id="KW-0732">Signal</keyword>
<dbReference type="Pfam" id="PF07593">
    <property type="entry name" value="UnbV_ASPIC"/>
    <property type="match status" value="1"/>
</dbReference>
<protein>
    <submittedName>
        <fullName evidence="3">ASPIC and UnbV./Family description</fullName>
    </submittedName>
</protein>
<name>S0EWT2_CHTCT</name>
<dbReference type="InterPro" id="IPR027039">
    <property type="entry name" value="Crtac1"/>
</dbReference>
<dbReference type="PROSITE" id="PS51257">
    <property type="entry name" value="PROKAR_LIPOPROTEIN"/>
    <property type="match status" value="1"/>
</dbReference>
<dbReference type="PANTHER" id="PTHR16026">
    <property type="entry name" value="CARTILAGE ACIDIC PROTEIN 1"/>
    <property type="match status" value="1"/>
</dbReference>
<feature type="domain" description="ASPIC/UnbV" evidence="2">
    <location>
        <begin position="482"/>
        <end position="546"/>
    </location>
</feature>
<dbReference type="OrthoDB" id="5287961at2"/>
<dbReference type="EMBL" id="HF951689">
    <property type="protein sequence ID" value="CCW36375.1"/>
    <property type="molecule type" value="Genomic_DNA"/>
</dbReference>
<sequence length="546" mass="59487">MRQFKLSRRELFLWLGSAFGLGGCSPSSRHMVSVNPVDPEKMASPFQYEEVTQSAGIRYRWTVPGPRPLNILQTIGNGCAFLDFDNDGNLDILLVGPQLALYRGDGKGGFSEVTRDVGLHKLQGDFRGCAVGDFDNDGYPDLYLSAYRGGVLLHNESGKSFRDVSADMGVSPQPWGSSAAFVQLTNDGRLDLVVGNYVRFGPHVNPQLCNFNGVMGACGPRYYRPEYPVFFKNEGNRFRNITPPVGVTSGKALGIACADYDRSGHQSIAIANDEMPGDLLSFSGGVFHNVASIAGVALDSEGHVHAGMGLDWGDYDNDGLLDLVVATFEREVKNIYHNEGNGLFVDKSAILGVAPNTMRYVAFAAKWLDADNDGWLDLIFTNGHVQDTIAQVDRTASYRQPCAVFHNEQGQHFTEITGLACPAFERPIVGRGLAVGDYDNDGKVDILIVDSEGFPMLMHNITTNANHWLGVILEGTRSNRDGLGALLTIETPKGKLLRHCHTDGSYQSASDKRVHVGLGDTGTPVNLTVKWPSGHQDTFTQIPVDR</sequence>
<dbReference type="InParanoid" id="S0EWT2"/>
<dbReference type="KEGG" id="ccz:CCALI_02582"/>
<dbReference type="Proteomes" id="UP000014227">
    <property type="component" value="Chromosome I"/>
</dbReference>
<dbReference type="STRING" id="454171.CP488_01509"/>
<evidence type="ECO:0000313" key="3">
    <source>
        <dbReference type="EMBL" id="CCW36375.1"/>
    </source>
</evidence>
<dbReference type="AlphaFoldDB" id="S0EWT2"/>
<dbReference type="Pfam" id="PF13517">
    <property type="entry name" value="FG-GAP_3"/>
    <property type="match status" value="2"/>
</dbReference>
<reference evidence="4" key="1">
    <citation type="submission" date="2013-03" db="EMBL/GenBank/DDBJ databases">
        <title>Genome sequence of Chthonomonas calidirosea, the first sequenced genome from the Armatimonadetes phylum (formally candidate division OP10).</title>
        <authorList>
            <person name="Lee K.C.Y."/>
            <person name="Morgan X.C."/>
            <person name="Dunfield P.F."/>
            <person name="Tamas I."/>
            <person name="Houghton K.M."/>
            <person name="Vyssotski M."/>
            <person name="Ryan J.L.J."/>
            <person name="Lagutin K."/>
            <person name="McDonald I.R."/>
            <person name="Stott M.B."/>
        </authorList>
    </citation>
    <scope>NUCLEOTIDE SEQUENCE [LARGE SCALE GENOMIC DNA]</scope>
    <source>
        <strain evidence="4">DSM 23976 / ICMP 18418 / T49</strain>
    </source>
</reference>
<evidence type="ECO:0000256" key="1">
    <source>
        <dbReference type="ARBA" id="ARBA00022729"/>
    </source>
</evidence>
<gene>
    <name evidence="3" type="ORF">CCALI_02582</name>
</gene>
<dbReference type="PANTHER" id="PTHR16026:SF0">
    <property type="entry name" value="CARTILAGE ACIDIC PROTEIN 1"/>
    <property type="match status" value="1"/>
</dbReference>